<evidence type="ECO:0000313" key="1">
    <source>
        <dbReference type="EMBL" id="MED6151242.1"/>
    </source>
</evidence>
<organism evidence="1 2">
    <name type="scientific">Stylosanthes scabra</name>
    <dbReference type="NCBI Taxonomy" id="79078"/>
    <lineage>
        <taxon>Eukaryota</taxon>
        <taxon>Viridiplantae</taxon>
        <taxon>Streptophyta</taxon>
        <taxon>Embryophyta</taxon>
        <taxon>Tracheophyta</taxon>
        <taxon>Spermatophyta</taxon>
        <taxon>Magnoliopsida</taxon>
        <taxon>eudicotyledons</taxon>
        <taxon>Gunneridae</taxon>
        <taxon>Pentapetalae</taxon>
        <taxon>rosids</taxon>
        <taxon>fabids</taxon>
        <taxon>Fabales</taxon>
        <taxon>Fabaceae</taxon>
        <taxon>Papilionoideae</taxon>
        <taxon>50 kb inversion clade</taxon>
        <taxon>dalbergioids sensu lato</taxon>
        <taxon>Dalbergieae</taxon>
        <taxon>Pterocarpus clade</taxon>
        <taxon>Stylosanthes</taxon>
    </lineage>
</organism>
<comment type="caution">
    <text evidence="1">The sequence shown here is derived from an EMBL/GenBank/DDBJ whole genome shotgun (WGS) entry which is preliminary data.</text>
</comment>
<dbReference type="EMBL" id="JASCZI010091805">
    <property type="protein sequence ID" value="MED6151242.1"/>
    <property type="molecule type" value="Genomic_DNA"/>
</dbReference>
<proteinExistence type="predicted"/>
<reference evidence="1 2" key="1">
    <citation type="journal article" date="2023" name="Plants (Basel)">
        <title>Bridging the Gap: Combining Genomics and Transcriptomics Approaches to Understand Stylosanthes scabra, an Orphan Legume from the Brazilian Caatinga.</title>
        <authorList>
            <person name="Ferreira-Neto J.R.C."/>
            <person name="da Silva M.D."/>
            <person name="Binneck E."/>
            <person name="de Melo N.F."/>
            <person name="da Silva R.H."/>
            <person name="de Melo A.L.T.M."/>
            <person name="Pandolfi V."/>
            <person name="Bustamante F.O."/>
            <person name="Brasileiro-Vidal A.C."/>
            <person name="Benko-Iseppon A.M."/>
        </authorList>
    </citation>
    <scope>NUCLEOTIDE SEQUENCE [LARGE SCALE GENOMIC DNA]</scope>
    <source>
        <tissue evidence="1">Leaves</tissue>
    </source>
</reference>
<protein>
    <submittedName>
        <fullName evidence="1">Uncharacterized protein</fullName>
    </submittedName>
</protein>
<accession>A0ABU6TS62</accession>
<gene>
    <name evidence="1" type="ORF">PIB30_080726</name>
</gene>
<sequence>RGWPAGEDDIVETRLRRLEKMTRRVTKRPRLQGDELWVVGMEYETMRVSKTERIGI</sequence>
<evidence type="ECO:0000313" key="2">
    <source>
        <dbReference type="Proteomes" id="UP001341840"/>
    </source>
</evidence>
<dbReference type="Proteomes" id="UP001341840">
    <property type="component" value="Unassembled WGS sequence"/>
</dbReference>
<name>A0ABU6TS62_9FABA</name>
<feature type="non-terminal residue" evidence="1">
    <location>
        <position position="1"/>
    </location>
</feature>
<keyword evidence="2" id="KW-1185">Reference proteome</keyword>